<sequence>MGIIAWIILGALSGWLASKMMHTDESMGAIANIVVGIIGALIGGFIMNFFNKAGVDGLNLYSLFVAFLGSIILIAIVKAVTRR</sequence>
<evidence type="ECO:0000256" key="6">
    <source>
        <dbReference type="ARBA" id="ARBA00023136"/>
    </source>
</evidence>
<name>A0A1U7M7G6_TISCR</name>
<proteinExistence type="inferred from homology"/>
<organism evidence="8 9">
    <name type="scientific">Tissierella creatinophila DSM 6911</name>
    <dbReference type="NCBI Taxonomy" id="1123403"/>
    <lineage>
        <taxon>Bacteria</taxon>
        <taxon>Bacillati</taxon>
        <taxon>Bacillota</taxon>
        <taxon>Tissierellia</taxon>
        <taxon>Tissierellales</taxon>
        <taxon>Tissierellaceae</taxon>
        <taxon>Tissierella</taxon>
    </lineage>
</organism>
<keyword evidence="4 7" id="KW-0812">Transmembrane</keyword>
<evidence type="ECO:0000256" key="7">
    <source>
        <dbReference type="SAM" id="Phobius"/>
    </source>
</evidence>
<dbReference type="PANTHER" id="PTHR33884">
    <property type="entry name" value="UPF0410 PROTEIN YMGE"/>
    <property type="match status" value="1"/>
</dbReference>
<evidence type="ECO:0000256" key="5">
    <source>
        <dbReference type="ARBA" id="ARBA00022989"/>
    </source>
</evidence>
<comment type="subcellular location">
    <subcellularLocation>
        <location evidence="1">Cell membrane</location>
        <topology evidence="1">Multi-pass membrane protein</topology>
    </subcellularLocation>
</comment>
<dbReference type="Proteomes" id="UP000186112">
    <property type="component" value="Unassembled WGS sequence"/>
</dbReference>
<evidence type="ECO:0000256" key="2">
    <source>
        <dbReference type="ARBA" id="ARBA00011006"/>
    </source>
</evidence>
<reference evidence="8 9" key="1">
    <citation type="submission" date="2016-02" db="EMBL/GenBank/DDBJ databases">
        <title>Genome sequence of Tissierella creatinophila DSM 6911.</title>
        <authorList>
            <person name="Poehlein A."/>
            <person name="Daniel R."/>
        </authorList>
    </citation>
    <scope>NUCLEOTIDE SEQUENCE [LARGE SCALE GENOMIC DNA]</scope>
    <source>
        <strain evidence="8 9">DSM 6911</strain>
    </source>
</reference>
<dbReference type="EMBL" id="LTDM01000011">
    <property type="protein sequence ID" value="OLS03226.1"/>
    <property type="molecule type" value="Genomic_DNA"/>
</dbReference>
<comment type="similarity">
    <text evidence="2">Belongs to the UPF0410 family.</text>
</comment>
<keyword evidence="5 7" id="KW-1133">Transmembrane helix</keyword>
<dbReference type="RefSeq" id="WP_075725633.1">
    <property type="nucleotide sequence ID" value="NZ_LTDM01000011.1"/>
</dbReference>
<evidence type="ECO:0000313" key="9">
    <source>
        <dbReference type="Proteomes" id="UP000186112"/>
    </source>
</evidence>
<protein>
    <recommendedName>
        <fullName evidence="10">Transglycosylase associated protein</fullName>
    </recommendedName>
</protein>
<keyword evidence="9" id="KW-1185">Reference proteome</keyword>
<evidence type="ECO:0000256" key="3">
    <source>
        <dbReference type="ARBA" id="ARBA00022475"/>
    </source>
</evidence>
<keyword evidence="6 7" id="KW-0472">Membrane</keyword>
<comment type="caution">
    <text evidence="8">The sequence shown here is derived from an EMBL/GenBank/DDBJ whole genome shotgun (WGS) entry which is preliminary data.</text>
</comment>
<evidence type="ECO:0000256" key="4">
    <source>
        <dbReference type="ARBA" id="ARBA00022692"/>
    </source>
</evidence>
<evidence type="ECO:0008006" key="10">
    <source>
        <dbReference type="Google" id="ProtNLM"/>
    </source>
</evidence>
<dbReference type="Pfam" id="PF04226">
    <property type="entry name" value="Transgly_assoc"/>
    <property type="match status" value="1"/>
</dbReference>
<accession>A0A1U7M7G6</accession>
<dbReference type="OrthoDB" id="964123at2"/>
<gene>
    <name evidence="8" type="ORF">TICRE_09270</name>
</gene>
<keyword evidence="3" id="KW-1003">Cell membrane</keyword>
<dbReference type="PANTHER" id="PTHR33884:SF3">
    <property type="entry name" value="UPF0410 PROTEIN YMGE"/>
    <property type="match status" value="1"/>
</dbReference>
<dbReference type="AlphaFoldDB" id="A0A1U7M7G6"/>
<feature type="transmembrane region" description="Helical" evidence="7">
    <location>
        <begin position="29"/>
        <end position="49"/>
    </location>
</feature>
<dbReference type="InterPro" id="IPR007341">
    <property type="entry name" value="Transgly_assoc"/>
</dbReference>
<evidence type="ECO:0000256" key="1">
    <source>
        <dbReference type="ARBA" id="ARBA00004651"/>
    </source>
</evidence>
<evidence type="ECO:0000313" key="8">
    <source>
        <dbReference type="EMBL" id="OLS03226.1"/>
    </source>
</evidence>
<dbReference type="GO" id="GO:0005886">
    <property type="term" value="C:plasma membrane"/>
    <property type="evidence" value="ECO:0007669"/>
    <property type="project" value="UniProtKB-SubCell"/>
</dbReference>
<feature type="transmembrane region" description="Helical" evidence="7">
    <location>
        <begin position="61"/>
        <end position="80"/>
    </location>
</feature>